<dbReference type="OrthoDB" id="241062at2157"/>
<dbReference type="InterPro" id="IPR007404">
    <property type="entry name" value="YdjM-like"/>
</dbReference>
<reference evidence="1 2" key="1">
    <citation type="submission" date="2018-10" db="EMBL/GenBank/DDBJ databases">
        <title>Natrarchaeobius chitinivorans gen. nov., sp. nov., and Natrarchaeobius haloalkaliphilus sp. nov., alkaliphilic, chitin-utilizing haloarchaea from hypersaline alkaline lakes.</title>
        <authorList>
            <person name="Sorokin D.Y."/>
            <person name="Elcheninov A.G."/>
            <person name="Kostrikina N.A."/>
            <person name="Bale N.J."/>
            <person name="Sinninghe Damste J.S."/>
            <person name="Khijniak T.V."/>
            <person name="Kublanov I.V."/>
            <person name="Toshchakov S.V."/>
        </authorList>
    </citation>
    <scope>NUCLEOTIDE SEQUENCE [LARGE SCALE GENOMIC DNA]</scope>
    <source>
        <strain evidence="1 2">AArcht7</strain>
    </source>
</reference>
<dbReference type="GO" id="GO:0016787">
    <property type="term" value="F:hydrolase activity"/>
    <property type="evidence" value="ECO:0007669"/>
    <property type="project" value="UniProtKB-KW"/>
</dbReference>
<gene>
    <name evidence="1" type="ORF">EA472_07230</name>
</gene>
<dbReference type="Proteomes" id="UP000281431">
    <property type="component" value="Unassembled WGS sequence"/>
</dbReference>
<accession>A0A3N6MBS0</accession>
<keyword evidence="1" id="KW-0378">Hydrolase</keyword>
<evidence type="ECO:0000313" key="2">
    <source>
        <dbReference type="Proteomes" id="UP000281431"/>
    </source>
</evidence>
<evidence type="ECO:0000313" key="1">
    <source>
        <dbReference type="EMBL" id="RQH01239.1"/>
    </source>
</evidence>
<protein>
    <submittedName>
        <fullName evidence="1">Metal-dependent hydrolase</fullName>
    </submittedName>
</protein>
<dbReference type="Pfam" id="PF04307">
    <property type="entry name" value="YdjM"/>
    <property type="match status" value="1"/>
</dbReference>
<name>A0A3N6MBS0_NATCH</name>
<keyword evidence="2" id="KW-1185">Reference proteome</keyword>
<dbReference type="AlphaFoldDB" id="A0A3N6MBS0"/>
<dbReference type="EMBL" id="REFZ01000004">
    <property type="protein sequence ID" value="RQH01239.1"/>
    <property type="molecule type" value="Genomic_DNA"/>
</dbReference>
<proteinExistence type="predicted"/>
<comment type="caution">
    <text evidence="1">The sequence shown here is derived from an EMBL/GenBank/DDBJ whole genome shotgun (WGS) entry which is preliminary data.</text>
</comment>
<sequence length="174" mass="18738">MPDLLTHVLAGYVLGSLIAIRYEWADSRHVTVVMIGAVLPDVKKIGLLVSDETVTAVTGLPWEWAALHTLGGSIVLIALGALMVPPGYRVRVAALLAVGSGSHHVLDSLLITWSGNTYAVFWPISGYQPPAAGLFRSSDRWPALVAITLALALRRYRNARGADQSSDSITFNHR</sequence>
<organism evidence="1 2">
    <name type="scientific">Natrarchaeobius chitinivorans</name>
    <dbReference type="NCBI Taxonomy" id="1679083"/>
    <lineage>
        <taxon>Archaea</taxon>
        <taxon>Methanobacteriati</taxon>
        <taxon>Methanobacteriota</taxon>
        <taxon>Stenosarchaea group</taxon>
        <taxon>Halobacteria</taxon>
        <taxon>Halobacteriales</taxon>
        <taxon>Natrialbaceae</taxon>
        <taxon>Natrarchaeobius</taxon>
    </lineage>
</organism>